<dbReference type="EMBL" id="BAAANC010000003">
    <property type="protein sequence ID" value="GAA1543534.1"/>
    <property type="molecule type" value="Genomic_DNA"/>
</dbReference>
<feature type="region of interest" description="Disordered" evidence="1">
    <location>
        <begin position="23"/>
        <end position="107"/>
    </location>
</feature>
<organism evidence="2 3">
    <name type="scientific">Kribbella lupini</name>
    <dbReference type="NCBI Taxonomy" id="291602"/>
    <lineage>
        <taxon>Bacteria</taxon>
        <taxon>Bacillati</taxon>
        <taxon>Actinomycetota</taxon>
        <taxon>Actinomycetes</taxon>
        <taxon>Propionibacteriales</taxon>
        <taxon>Kribbellaceae</taxon>
        <taxon>Kribbella</taxon>
    </lineage>
</organism>
<evidence type="ECO:0000313" key="3">
    <source>
        <dbReference type="Proteomes" id="UP001500363"/>
    </source>
</evidence>
<keyword evidence="3" id="KW-1185">Reference proteome</keyword>
<sequence length="107" mass="11680">MADATPDDPMSVTHGIYQLVLRPSWSRPAPARRPSSQPLPKAPMRPSGPSCSGRPPHHASTDSGALTEEQLIAWTRTRLTGAKLPRTLRSAAERPTTASAKYRRRVT</sequence>
<proteinExistence type="predicted"/>
<accession>A0ABN2BM63</accession>
<comment type="caution">
    <text evidence="2">The sequence shown here is derived from an EMBL/GenBank/DDBJ whole genome shotgun (WGS) entry which is preliminary data.</text>
</comment>
<dbReference type="SUPFAM" id="SSF56801">
    <property type="entry name" value="Acetyl-CoA synthetase-like"/>
    <property type="match status" value="1"/>
</dbReference>
<feature type="compositionally biased region" description="Low complexity" evidence="1">
    <location>
        <begin position="44"/>
        <end position="54"/>
    </location>
</feature>
<feature type="compositionally biased region" description="Low complexity" evidence="1">
    <location>
        <begin position="23"/>
        <end position="36"/>
    </location>
</feature>
<protein>
    <submittedName>
        <fullName evidence="2">Uncharacterized protein</fullName>
    </submittedName>
</protein>
<dbReference type="Proteomes" id="UP001500363">
    <property type="component" value="Unassembled WGS sequence"/>
</dbReference>
<name>A0ABN2BM63_9ACTN</name>
<evidence type="ECO:0000313" key="2">
    <source>
        <dbReference type="EMBL" id="GAA1543534.1"/>
    </source>
</evidence>
<reference evidence="2 3" key="1">
    <citation type="journal article" date="2019" name="Int. J. Syst. Evol. Microbiol.">
        <title>The Global Catalogue of Microorganisms (GCM) 10K type strain sequencing project: providing services to taxonomists for standard genome sequencing and annotation.</title>
        <authorList>
            <consortium name="The Broad Institute Genomics Platform"/>
            <consortium name="The Broad Institute Genome Sequencing Center for Infectious Disease"/>
            <person name="Wu L."/>
            <person name="Ma J."/>
        </authorList>
    </citation>
    <scope>NUCLEOTIDE SEQUENCE [LARGE SCALE GENOMIC DNA]</scope>
    <source>
        <strain evidence="2 3">JCM 14303</strain>
    </source>
</reference>
<evidence type="ECO:0000256" key="1">
    <source>
        <dbReference type="SAM" id="MobiDB-lite"/>
    </source>
</evidence>
<gene>
    <name evidence="2" type="ORF">GCM10009741_53500</name>
</gene>